<dbReference type="EMBL" id="JJPX01000101">
    <property type="protein sequence ID" value="KKH09269.1"/>
    <property type="molecule type" value="Genomic_DNA"/>
</dbReference>
<feature type="transmembrane region" description="Helical" evidence="1">
    <location>
        <begin position="29"/>
        <end position="49"/>
    </location>
</feature>
<dbReference type="Proteomes" id="UP000034387">
    <property type="component" value="Unassembled WGS sequence"/>
</dbReference>
<evidence type="ECO:0000313" key="6">
    <source>
        <dbReference type="Proteomes" id="UP000034409"/>
    </source>
</evidence>
<keyword evidence="1" id="KW-0812">Transmembrane</keyword>
<protein>
    <submittedName>
        <fullName evidence="3">Uncharacterized protein</fullName>
    </submittedName>
</protein>
<organism evidence="3 6">
    <name type="scientific">Methanosarcina mazei</name>
    <name type="common">Methanosarcina frisia</name>
    <dbReference type="NCBI Taxonomy" id="2209"/>
    <lineage>
        <taxon>Archaea</taxon>
        <taxon>Methanobacteriati</taxon>
        <taxon>Methanobacteriota</taxon>
        <taxon>Stenosarchaea group</taxon>
        <taxon>Methanomicrobia</taxon>
        <taxon>Methanosarcinales</taxon>
        <taxon>Methanosarcinaceae</taxon>
        <taxon>Methanosarcina</taxon>
    </lineage>
</organism>
<dbReference type="Proteomes" id="UP000034409">
    <property type="component" value="Unassembled WGS sequence"/>
</dbReference>
<accession>A0A0F8JIS6</accession>
<keyword evidence="1" id="KW-0472">Membrane</keyword>
<evidence type="ECO:0000313" key="5">
    <source>
        <dbReference type="Proteomes" id="UP000034387"/>
    </source>
</evidence>
<evidence type="ECO:0000313" key="2">
    <source>
        <dbReference type="EMBL" id="KKG83018.1"/>
    </source>
</evidence>
<dbReference type="EMBL" id="JJPS01000073">
    <property type="protein sequence ID" value="KKG91504.1"/>
    <property type="molecule type" value="Genomic_DNA"/>
</dbReference>
<gene>
    <name evidence="4" type="ORF">DU42_02955</name>
    <name evidence="2" type="ORF">DU57_03835</name>
    <name evidence="3" type="ORF">DU59_12810</name>
</gene>
<dbReference type="AlphaFoldDB" id="A0A0F8JIS6"/>
<dbReference type="EMBL" id="JJPR01000147">
    <property type="protein sequence ID" value="KKG83018.1"/>
    <property type="molecule type" value="Genomic_DNA"/>
</dbReference>
<evidence type="ECO:0000313" key="4">
    <source>
        <dbReference type="EMBL" id="KKH09269.1"/>
    </source>
</evidence>
<evidence type="ECO:0000256" key="1">
    <source>
        <dbReference type="SAM" id="Phobius"/>
    </source>
</evidence>
<reference evidence="5 6" key="1">
    <citation type="journal article" date="2015" name="ISME J.">
        <title>Genomic and phenotypic differentiation among Methanosarcina mazei populations from Columbia River sediment.</title>
        <authorList>
            <person name="Youngblut N.D."/>
            <person name="Wirth J.S."/>
            <person name="Henriksen J.R."/>
            <person name="Smith M."/>
            <person name="Simon H."/>
            <person name="Metcalf W.W."/>
            <person name="Whitaker R.J."/>
        </authorList>
    </citation>
    <scope>NUCLEOTIDE SEQUENCE [LARGE SCALE GENOMIC DNA]</scope>
    <source>
        <strain evidence="2 7">3.H.A.2.6</strain>
        <strain evidence="3 6">3.H.A.2.8</strain>
        <strain evidence="4 5">3.H.M.2.7</strain>
    </source>
</reference>
<keyword evidence="1" id="KW-1133">Transmembrane helix</keyword>
<name>A0A0F8JIS6_METMZ</name>
<evidence type="ECO:0000313" key="3">
    <source>
        <dbReference type="EMBL" id="KKG91504.1"/>
    </source>
</evidence>
<proteinExistence type="predicted"/>
<dbReference type="Proteomes" id="UP000034950">
    <property type="component" value="Unassembled WGS sequence"/>
</dbReference>
<comment type="caution">
    <text evidence="3">The sequence shown here is derived from an EMBL/GenBank/DDBJ whole genome shotgun (WGS) entry which is preliminary data.</text>
</comment>
<evidence type="ECO:0000313" key="7">
    <source>
        <dbReference type="Proteomes" id="UP000034950"/>
    </source>
</evidence>
<sequence length="66" mass="7790">MIFSKLHLNIASSNTNRSYLLNKIYWEELLFGKILGLFIPFLSAFYKFIQKAIPSHSFIYAKEEFP</sequence>